<dbReference type="InterPro" id="IPR023210">
    <property type="entry name" value="NADP_OxRdtase_dom"/>
</dbReference>
<evidence type="ECO:0000313" key="2">
    <source>
        <dbReference type="EMBL" id="GAA0881211.1"/>
    </source>
</evidence>
<dbReference type="InterPro" id="IPR036812">
    <property type="entry name" value="NAD(P)_OxRdtase_dom_sf"/>
</dbReference>
<dbReference type="Proteomes" id="UP001500469">
    <property type="component" value="Unassembled WGS sequence"/>
</dbReference>
<dbReference type="EMBL" id="BAAAFI010000049">
    <property type="protein sequence ID" value="GAA0881211.1"/>
    <property type="molecule type" value="Genomic_DNA"/>
</dbReference>
<dbReference type="PANTHER" id="PTHR43312">
    <property type="entry name" value="D-THREO-ALDOSE 1-DEHYDROGENASE"/>
    <property type="match status" value="1"/>
</dbReference>
<dbReference type="InterPro" id="IPR053135">
    <property type="entry name" value="AKR2_Oxidoreductase"/>
</dbReference>
<dbReference type="Gene3D" id="3.20.20.100">
    <property type="entry name" value="NADP-dependent oxidoreductase domain"/>
    <property type="match status" value="1"/>
</dbReference>
<evidence type="ECO:0000259" key="1">
    <source>
        <dbReference type="Pfam" id="PF00248"/>
    </source>
</evidence>
<sequence>MATKVGNKWNPDGESWSWNPRKEYIVQALEESLKRLQTDCIDLYQLHGGTLDDPWEEILETFELLKSQGKIRAFGISSIRPNVIRNLLAMNPPATIMMQYSPLDRRPEETVFPLLEETTTRVLVRGAFAKGILIDKPLAGFLDFPEEKVGEIKAEIQESGFSPEAVLIRFGLSEKAVSSLVVGASSVEQVEKLQKAVEECPSIPGELITRLKEKLPKNHYKDHR</sequence>
<evidence type="ECO:0000313" key="3">
    <source>
        <dbReference type="Proteomes" id="UP001500469"/>
    </source>
</evidence>
<keyword evidence="3" id="KW-1185">Reference proteome</keyword>
<comment type="caution">
    <text evidence="2">The sequence shown here is derived from an EMBL/GenBank/DDBJ whole genome shotgun (WGS) entry which is preliminary data.</text>
</comment>
<dbReference type="PANTHER" id="PTHR43312:SF1">
    <property type="entry name" value="NADP-DEPENDENT OXIDOREDUCTASE DOMAIN-CONTAINING PROTEIN"/>
    <property type="match status" value="1"/>
</dbReference>
<organism evidence="2 3">
    <name type="scientific">Algoriphagus jejuensis</name>
    <dbReference type="NCBI Taxonomy" id="419934"/>
    <lineage>
        <taxon>Bacteria</taxon>
        <taxon>Pseudomonadati</taxon>
        <taxon>Bacteroidota</taxon>
        <taxon>Cytophagia</taxon>
        <taxon>Cytophagales</taxon>
        <taxon>Cyclobacteriaceae</taxon>
        <taxon>Algoriphagus</taxon>
    </lineage>
</organism>
<feature type="domain" description="NADP-dependent oxidoreductase" evidence="1">
    <location>
        <begin position="3"/>
        <end position="199"/>
    </location>
</feature>
<proteinExistence type="predicted"/>
<accession>A0ABP3YME2</accession>
<dbReference type="SUPFAM" id="SSF51430">
    <property type="entry name" value="NAD(P)-linked oxidoreductase"/>
    <property type="match status" value="1"/>
</dbReference>
<protein>
    <submittedName>
        <fullName evidence="2">Aldo/keto reductase</fullName>
    </submittedName>
</protein>
<reference evidence="3" key="1">
    <citation type="journal article" date="2019" name="Int. J. Syst. Evol. Microbiol.">
        <title>The Global Catalogue of Microorganisms (GCM) 10K type strain sequencing project: providing services to taxonomists for standard genome sequencing and annotation.</title>
        <authorList>
            <consortium name="The Broad Institute Genomics Platform"/>
            <consortium name="The Broad Institute Genome Sequencing Center for Infectious Disease"/>
            <person name="Wu L."/>
            <person name="Ma J."/>
        </authorList>
    </citation>
    <scope>NUCLEOTIDE SEQUENCE [LARGE SCALE GENOMIC DNA]</scope>
    <source>
        <strain evidence="3">JCM 16112</strain>
    </source>
</reference>
<gene>
    <name evidence="2" type="ORF">GCM10009119_41810</name>
</gene>
<name>A0ABP3YME2_9BACT</name>
<dbReference type="Pfam" id="PF00248">
    <property type="entry name" value="Aldo_ket_red"/>
    <property type="match status" value="1"/>
</dbReference>